<dbReference type="RefSeq" id="WP_261273838.1">
    <property type="nucleotide sequence ID" value="NZ_JAMTCC010000050.1"/>
</dbReference>
<keyword evidence="1" id="KW-0732">Signal</keyword>
<reference evidence="2" key="1">
    <citation type="journal article" date="2023" name="Int. J. Syst. Evol. Microbiol.">
        <title>&lt;i&gt;Shewanella septentrionalis&lt;/i&gt; sp. nov. and &lt;i&gt;Shewanella holmiensis&lt;/i&gt; sp. nov., isolated from Baltic Sea water and sediments.</title>
        <authorList>
            <person name="Martin-Rodriguez A.J."/>
            <person name="Thorell K."/>
            <person name="Joffre E."/>
            <person name="Jensie-Markopoulos S."/>
            <person name="Moore E.R.B."/>
            <person name="Sjoling A."/>
        </authorList>
    </citation>
    <scope>NUCLEOTIDE SEQUENCE</scope>
    <source>
        <strain evidence="2">SP1W3</strain>
    </source>
</reference>
<dbReference type="Proteomes" id="UP001155604">
    <property type="component" value="Unassembled WGS sequence"/>
</dbReference>
<dbReference type="AlphaFoldDB" id="A0A9X3AVX7"/>
<gene>
    <name evidence="2" type="ORF">NE536_20240</name>
</gene>
<name>A0A9X3AVX7_9GAMM</name>
<proteinExistence type="predicted"/>
<dbReference type="Pfam" id="PF07996">
    <property type="entry name" value="T4SS"/>
    <property type="match status" value="1"/>
</dbReference>
<comment type="caution">
    <text evidence="2">The sequence shown here is derived from an EMBL/GenBank/DDBJ whole genome shotgun (WGS) entry which is preliminary data.</text>
</comment>
<feature type="chain" id="PRO_5040783311" evidence="1">
    <location>
        <begin position="19"/>
        <end position="217"/>
    </location>
</feature>
<dbReference type="InterPro" id="IPR014158">
    <property type="entry name" value="T4SS_VirB5"/>
</dbReference>
<accession>A0A9X3AVX7</accession>
<dbReference type="InterPro" id="IPR023220">
    <property type="entry name" value="T4SS_VirB5-domain"/>
</dbReference>
<evidence type="ECO:0000256" key="1">
    <source>
        <dbReference type="SAM" id="SignalP"/>
    </source>
</evidence>
<dbReference type="Gene3D" id="1.20.58.430">
    <property type="entry name" value="Type IV secretion system, VirB5-domain"/>
    <property type="match status" value="1"/>
</dbReference>
<dbReference type="SUPFAM" id="SSF101082">
    <property type="entry name" value="Typo IV secretion system protein TraC"/>
    <property type="match status" value="1"/>
</dbReference>
<organism evidence="2 3">
    <name type="scientific">Shewanella septentrionalis</name>
    <dbReference type="NCBI Taxonomy" id="2952223"/>
    <lineage>
        <taxon>Bacteria</taxon>
        <taxon>Pseudomonadati</taxon>
        <taxon>Pseudomonadota</taxon>
        <taxon>Gammaproteobacteria</taxon>
        <taxon>Alteromonadales</taxon>
        <taxon>Shewanellaceae</taxon>
        <taxon>Shewanella</taxon>
    </lineage>
</organism>
<protein>
    <submittedName>
        <fullName evidence="2">Type IV secretion system protein</fullName>
    </submittedName>
</protein>
<evidence type="ECO:0000313" key="3">
    <source>
        <dbReference type="Proteomes" id="UP001155604"/>
    </source>
</evidence>
<keyword evidence="3" id="KW-1185">Reference proteome</keyword>
<feature type="signal peptide" evidence="1">
    <location>
        <begin position="1"/>
        <end position="18"/>
    </location>
</feature>
<dbReference type="EMBL" id="JAMTCC010000050">
    <property type="protein sequence ID" value="MCT7947686.1"/>
    <property type="molecule type" value="Genomic_DNA"/>
</dbReference>
<sequence>MKKILLIGCLTAPFAANAGIPVIDIGSLTQMITEGAIRANEFKENILEARNRLNQMKQQGTHYKDMVDGHFDVEKVLNDPNANKFMALSDWKKIYDDVEDIAELREEFYLFSDDPKKQKIYDDKLRQYSAQKRFYNSSVARNKKMTDLLNEFATATTPAKKEDIANSLRFEQTQLQNDAQMMASLNSLMEQQRRFEVAAAAEEKMRKWNNEGFPRSQ</sequence>
<evidence type="ECO:0000313" key="2">
    <source>
        <dbReference type="EMBL" id="MCT7947686.1"/>
    </source>
</evidence>